<accession>A0A1A9WS67</accession>
<reference evidence="3" key="1">
    <citation type="submission" date="2014-03" db="EMBL/GenBank/DDBJ databases">
        <authorList>
            <person name="Aksoy S."/>
            <person name="Warren W."/>
            <person name="Wilson R.K."/>
        </authorList>
    </citation>
    <scope>NUCLEOTIDE SEQUENCE [LARGE SCALE GENOMIC DNA]</scope>
    <source>
        <strain evidence="3">IAEA</strain>
    </source>
</reference>
<feature type="compositionally biased region" description="Polar residues" evidence="1">
    <location>
        <begin position="232"/>
        <end position="241"/>
    </location>
</feature>
<evidence type="ECO:0000256" key="1">
    <source>
        <dbReference type="SAM" id="MobiDB-lite"/>
    </source>
</evidence>
<sequence length="413" mass="48103">MPLNIMSYLSGEKQRSTNVQANNALNNLKNYINDVERTISMNSNLFKSETRNNSNNSNDYHPGHNDHDDDDDDVNDFSNILRLKLRKPKNWKWELSTSKSCSSIALPRILLYDHKGKLLVDAQGDQDEQIYKENEILLRKTKTINTSLTHCIYESLESEFNGLDIQEATSSPDRQQQLSSDSIYSRQGRKSFVTDTRDSRRSNSLKEVRFTEITKEKNQKKESYSPLFLTKSAPSMTAPSNSSGLRERKRYRRSSTSYHSSSANSVSILERFSFQKGRSSSPEYGEEEQQQTTCYAPRYFLSTSKAGTLVVQEDSFRHHPLRRRRNLQRNSSTENMIKSDNRSITQNKHLYSKNHSISDYSIQRPQSLGNVLRQLSTSDEDQQIDEIRMKRHQPRRRHGVVENTRYKELHRWL</sequence>
<name>A0A1A9WS67_9MUSC</name>
<protein>
    <submittedName>
        <fullName evidence="2">Uncharacterized protein</fullName>
    </submittedName>
</protein>
<proteinExistence type="predicted"/>
<feature type="compositionally biased region" description="Polar residues" evidence="1">
    <location>
        <begin position="169"/>
        <end position="185"/>
    </location>
</feature>
<feature type="region of interest" description="Disordered" evidence="1">
    <location>
        <begin position="169"/>
        <end position="262"/>
    </location>
</feature>
<dbReference type="VEuPathDB" id="VectorBase:GBRI030129"/>
<organism evidence="2 3">
    <name type="scientific">Glossina brevipalpis</name>
    <dbReference type="NCBI Taxonomy" id="37001"/>
    <lineage>
        <taxon>Eukaryota</taxon>
        <taxon>Metazoa</taxon>
        <taxon>Ecdysozoa</taxon>
        <taxon>Arthropoda</taxon>
        <taxon>Hexapoda</taxon>
        <taxon>Insecta</taxon>
        <taxon>Pterygota</taxon>
        <taxon>Neoptera</taxon>
        <taxon>Endopterygota</taxon>
        <taxon>Diptera</taxon>
        <taxon>Brachycera</taxon>
        <taxon>Muscomorpha</taxon>
        <taxon>Hippoboscoidea</taxon>
        <taxon>Glossinidae</taxon>
        <taxon>Glossina</taxon>
    </lineage>
</organism>
<evidence type="ECO:0000313" key="3">
    <source>
        <dbReference type="Proteomes" id="UP000091820"/>
    </source>
</evidence>
<feature type="compositionally biased region" description="Polar residues" evidence="1">
    <location>
        <begin position="47"/>
        <end position="57"/>
    </location>
</feature>
<dbReference type="EnsemblMetazoa" id="GBRI030129-RA">
    <property type="protein sequence ID" value="GBRI030129-PA"/>
    <property type="gene ID" value="GBRI030129"/>
</dbReference>
<feature type="region of interest" description="Disordered" evidence="1">
    <location>
        <begin position="47"/>
        <end position="72"/>
    </location>
</feature>
<dbReference type="AlphaFoldDB" id="A0A1A9WS67"/>
<keyword evidence="3" id="KW-1185">Reference proteome</keyword>
<dbReference type="Pfam" id="PF16063">
    <property type="entry name" value="DUF4805"/>
    <property type="match status" value="1"/>
</dbReference>
<dbReference type="STRING" id="37001.A0A1A9WS67"/>
<evidence type="ECO:0000313" key="2">
    <source>
        <dbReference type="EnsemblMetazoa" id="GBRI030129-PA"/>
    </source>
</evidence>
<reference evidence="2" key="2">
    <citation type="submission" date="2020-05" db="UniProtKB">
        <authorList>
            <consortium name="EnsemblMetazoa"/>
        </authorList>
    </citation>
    <scope>IDENTIFICATION</scope>
    <source>
        <strain evidence="2">IAEA</strain>
    </source>
</reference>
<dbReference type="InterPro" id="IPR032064">
    <property type="entry name" value="DUF4805"/>
</dbReference>
<dbReference type="Proteomes" id="UP000091820">
    <property type="component" value="Unassembled WGS sequence"/>
</dbReference>
<feature type="compositionally biased region" description="Basic and acidic residues" evidence="1">
    <location>
        <begin position="195"/>
        <end position="223"/>
    </location>
</feature>